<sequence length="262" mass="30658">MAQTVSPVIYSPDDQPESVLPNHFIIWLDQHIGLPEECIMLKSTFILAMNPTSGSYERSLNIDDIDRSIRLDAPLLVQLDNVEFMFQVFDNVEKCFQTIEKNRDKRIFLITSGSKGKILIPSLVINFPETFREEYWMYVFCANMNMVQVGDIVPTNTWAMHFRDRILMFDHQDDLLVRMVSDIAHYFTTKANDLKNNQQYDNACQYLTWSKQMHNRYGLLTHRNMTNQVNEIDQEIVVIKQRQREQLPNDDEDGYGEACGDD</sequence>
<evidence type="ECO:0000256" key="1">
    <source>
        <dbReference type="SAM" id="MobiDB-lite"/>
    </source>
</evidence>
<evidence type="ECO:0000313" key="3">
    <source>
        <dbReference type="Proteomes" id="UP000663891"/>
    </source>
</evidence>
<accession>A0A815I992</accession>
<evidence type="ECO:0000313" key="2">
    <source>
        <dbReference type="EMBL" id="CAF1362911.1"/>
    </source>
</evidence>
<feature type="region of interest" description="Disordered" evidence="1">
    <location>
        <begin position="243"/>
        <end position="262"/>
    </location>
</feature>
<feature type="compositionally biased region" description="Acidic residues" evidence="1">
    <location>
        <begin position="248"/>
        <end position="262"/>
    </location>
</feature>
<protein>
    <submittedName>
        <fullName evidence="2">Uncharacterized protein</fullName>
    </submittedName>
</protein>
<proteinExistence type="predicted"/>
<reference evidence="2" key="1">
    <citation type="submission" date="2021-02" db="EMBL/GenBank/DDBJ databases">
        <authorList>
            <person name="Nowell W R."/>
        </authorList>
    </citation>
    <scope>NUCLEOTIDE SEQUENCE</scope>
</reference>
<dbReference type="Proteomes" id="UP000663891">
    <property type="component" value="Unassembled WGS sequence"/>
</dbReference>
<dbReference type="OrthoDB" id="9982312at2759"/>
<gene>
    <name evidence="2" type="ORF">VCS650_LOCUS34416</name>
</gene>
<organism evidence="2 3">
    <name type="scientific">Adineta steineri</name>
    <dbReference type="NCBI Taxonomy" id="433720"/>
    <lineage>
        <taxon>Eukaryota</taxon>
        <taxon>Metazoa</taxon>
        <taxon>Spiralia</taxon>
        <taxon>Gnathifera</taxon>
        <taxon>Rotifera</taxon>
        <taxon>Eurotatoria</taxon>
        <taxon>Bdelloidea</taxon>
        <taxon>Adinetida</taxon>
        <taxon>Adinetidae</taxon>
        <taxon>Adineta</taxon>
    </lineage>
</organism>
<dbReference type="AlphaFoldDB" id="A0A815I992"/>
<name>A0A815I992_9BILA</name>
<dbReference type="EMBL" id="CAJNON010000721">
    <property type="protein sequence ID" value="CAF1362911.1"/>
    <property type="molecule type" value="Genomic_DNA"/>
</dbReference>
<comment type="caution">
    <text evidence="2">The sequence shown here is derived from an EMBL/GenBank/DDBJ whole genome shotgun (WGS) entry which is preliminary data.</text>
</comment>